<evidence type="ECO:0000256" key="4">
    <source>
        <dbReference type="ARBA" id="ARBA00022989"/>
    </source>
</evidence>
<dbReference type="EMBL" id="LK995510">
    <property type="protein sequence ID" value="CED91464.1"/>
    <property type="molecule type" value="Genomic_DNA"/>
</dbReference>
<sequence>MSTASPSSRSLTRGLPWVLVGNVLYMASAALLTLVLPRIISVADYGLWQLYQLYVMYFGYVTFGYTDGVYLRLGGRRWADMPGPRLSAGLIRLFALDLLACIGLVAWVWAAAPPQQRGLILVLAGLGALFYVPRTLVTVVLQIAGRARAFALGTVVERMVTFVGVGGALLFGVRAVIVFIVFDVLGKALGLVIAVLIARGVFLARPDLSWQAAREFFIDCGAGMFVLVSNLAAALITFVVRWAVEDRWGIEMFAQVSLAFQFTTMFMVLVNSVSISVYPQLSNLDRAHYADAYATLRSRFVTPLVLMLGLYFPLAWVLGLWLPNYGQAIFFLALLFPLSVYETKSRGLSVVFLKVMRRERLMAVINLACLGLAVVGTWWTVYLWGSVTAAVFLIAMVSAVRSIASEVLINRLIGVPILADTLTELLVCAVFLGVVAAGGPPLGLLAVYATLLLYGYVHRDALPGLGVLRRGRRPVPPRRGRW</sequence>
<dbReference type="RefSeq" id="WP_210580317.1">
    <property type="nucleotide sequence ID" value="NZ_LK995510.1"/>
</dbReference>
<feature type="transmembrane region" description="Helical" evidence="6">
    <location>
        <begin position="118"/>
        <end position="141"/>
    </location>
</feature>
<feature type="transmembrane region" description="Helical" evidence="6">
    <location>
        <begin position="216"/>
        <end position="244"/>
    </location>
</feature>
<accession>A0A1L7RQ09</accession>
<dbReference type="PANTHER" id="PTHR30250">
    <property type="entry name" value="PST FAMILY PREDICTED COLANIC ACID TRANSPORTER"/>
    <property type="match status" value="1"/>
</dbReference>
<feature type="transmembrane region" description="Helical" evidence="6">
    <location>
        <begin position="256"/>
        <end position="279"/>
    </location>
</feature>
<name>A0A1L7RQ09_9ACTO</name>
<evidence type="ECO:0000256" key="2">
    <source>
        <dbReference type="ARBA" id="ARBA00022475"/>
    </source>
</evidence>
<dbReference type="InterPro" id="IPR050833">
    <property type="entry name" value="Poly_Biosynth_Transport"/>
</dbReference>
<feature type="transmembrane region" description="Helical" evidence="6">
    <location>
        <begin position="15"/>
        <end position="39"/>
    </location>
</feature>
<evidence type="ECO:0000256" key="6">
    <source>
        <dbReference type="SAM" id="Phobius"/>
    </source>
</evidence>
<keyword evidence="4 6" id="KW-1133">Transmembrane helix</keyword>
<evidence type="ECO:0000256" key="1">
    <source>
        <dbReference type="ARBA" id="ARBA00004651"/>
    </source>
</evidence>
<feature type="transmembrane region" description="Helical" evidence="6">
    <location>
        <begin position="188"/>
        <end position="204"/>
    </location>
</feature>
<feature type="transmembrane region" description="Helical" evidence="6">
    <location>
        <begin position="93"/>
        <end position="112"/>
    </location>
</feature>
<evidence type="ECO:0000256" key="3">
    <source>
        <dbReference type="ARBA" id="ARBA00022692"/>
    </source>
</evidence>
<feature type="transmembrane region" description="Helical" evidence="6">
    <location>
        <begin position="162"/>
        <end position="182"/>
    </location>
</feature>
<organism evidence="7">
    <name type="scientific">Actinomyces succiniciruminis</name>
    <dbReference type="NCBI Taxonomy" id="1522002"/>
    <lineage>
        <taxon>Bacteria</taxon>
        <taxon>Bacillati</taxon>
        <taxon>Actinomycetota</taxon>
        <taxon>Actinomycetes</taxon>
        <taxon>Actinomycetales</taxon>
        <taxon>Actinomycetaceae</taxon>
        <taxon>Actinomyces</taxon>
    </lineage>
</organism>
<dbReference type="PANTHER" id="PTHR30250:SF11">
    <property type="entry name" value="O-ANTIGEN TRANSPORTER-RELATED"/>
    <property type="match status" value="1"/>
</dbReference>
<keyword evidence="5 6" id="KW-0472">Membrane</keyword>
<gene>
    <name evidence="7" type="ORF">AAM4_1632</name>
</gene>
<feature type="transmembrane region" description="Helical" evidence="6">
    <location>
        <begin position="51"/>
        <end position="73"/>
    </location>
</feature>
<evidence type="ECO:0000256" key="5">
    <source>
        <dbReference type="ARBA" id="ARBA00023136"/>
    </source>
</evidence>
<proteinExistence type="predicted"/>
<reference evidence="7" key="1">
    <citation type="submission" date="2014-07" db="EMBL/GenBank/DDBJ databases">
        <authorList>
            <person name="Zhang J.E."/>
            <person name="Yang H."/>
            <person name="Guo J."/>
            <person name="Deng Z."/>
            <person name="Luo H."/>
            <person name="Luo M."/>
            <person name="Zhao B."/>
        </authorList>
    </citation>
    <scope>NUCLEOTIDE SEQUENCE</scope>
    <source>
        <strain evidence="7">AM4</strain>
    </source>
</reference>
<keyword evidence="3 6" id="KW-0812">Transmembrane</keyword>
<protein>
    <submittedName>
        <fullName evidence="7">Heteropolysaccharide repeat unit export protein</fullName>
    </submittedName>
</protein>
<feature type="transmembrane region" description="Helical" evidence="6">
    <location>
        <begin position="300"/>
        <end position="319"/>
    </location>
</feature>
<feature type="transmembrane region" description="Helical" evidence="6">
    <location>
        <begin position="425"/>
        <end position="457"/>
    </location>
</feature>
<dbReference type="AlphaFoldDB" id="A0A1L7RQ09"/>
<feature type="transmembrane region" description="Helical" evidence="6">
    <location>
        <begin position="387"/>
        <end position="404"/>
    </location>
</feature>
<feature type="transmembrane region" description="Helical" evidence="6">
    <location>
        <begin position="361"/>
        <end position="381"/>
    </location>
</feature>
<dbReference type="GO" id="GO:0005886">
    <property type="term" value="C:plasma membrane"/>
    <property type="evidence" value="ECO:0007669"/>
    <property type="project" value="UniProtKB-SubCell"/>
</dbReference>
<evidence type="ECO:0000313" key="7">
    <source>
        <dbReference type="EMBL" id="CED91464.1"/>
    </source>
</evidence>
<keyword evidence="2" id="KW-1003">Cell membrane</keyword>
<comment type="subcellular location">
    <subcellularLocation>
        <location evidence="1">Cell membrane</location>
        <topology evidence="1">Multi-pass membrane protein</topology>
    </subcellularLocation>
</comment>